<feature type="domain" description="DUF7703" evidence="3">
    <location>
        <begin position="32"/>
        <end position="268"/>
    </location>
</feature>
<feature type="transmembrane region" description="Helical" evidence="2">
    <location>
        <begin position="93"/>
        <end position="115"/>
    </location>
</feature>
<dbReference type="Proteomes" id="UP001149074">
    <property type="component" value="Unassembled WGS sequence"/>
</dbReference>
<accession>A0A9W9G5Z1</accession>
<feature type="region of interest" description="Disordered" evidence="1">
    <location>
        <begin position="323"/>
        <end position="344"/>
    </location>
</feature>
<evidence type="ECO:0000259" key="3">
    <source>
        <dbReference type="Pfam" id="PF24802"/>
    </source>
</evidence>
<evidence type="ECO:0000313" key="5">
    <source>
        <dbReference type="Proteomes" id="UP001149074"/>
    </source>
</evidence>
<sequence>MAPLPRSDSTIPVSPGVTEGFSDDNFALRATVVVCAGISIYNAVELLILIISTFRRYVTVYFWSLFASTLSLIPYTLGYAFKFFETFSGNGKWASLSLLTIGWYVMITGQSVVLWSRLHLVVAGGSASKILFYTKWMIIVDAIILHIPTTVVTFGSFGDLATNNFVKAYNVVEKFQMTGFFVQETILSLVYIIATVKLLRESFRKKSRQLMYLLVCINIAIIALDVALLSIEYASLLILETVLKGVIYSIKLKLEFAILGRLVKFVRSDQRDPVENSCSTHGSSSLSRQHRQSQTRSTDINLEEGHARHLEEYDQPAHKDVFSMSRSQGSTGSNQFPLKELGPL</sequence>
<dbReference type="OrthoDB" id="405906at2759"/>
<feature type="compositionally biased region" description="Polar residues" evidence="1">
    <location>
        <begin position="324"/>
        <end position="336"/>
    </location>
</feature>
<comment type="caution">
    <text evidence="4">The sequence shown here is derived from an EMBL/GenBank/DDBJ whole genome shotgun (WGS) entry which is preliminary data.</text>
</comment>
<dbReference type="EMBL" id="JAPQKI010000001">
    <property type="protein sequence ID" value="KAJ5112280.1"/>
    <property type="molecule type" value="Genomic_DNA"/>
</dbReference>
<dbReference type="PANTHER" id="PTHR37013:SF3">
    <property type="entry name" value="INTEGRAL MEMBRANE PROTEIN (AFU_ORTHOLOGUE AFUA_1G05950)"/>
    <property type="match status" value="1"/>
</dbReference>
<dbReference type="AlphaFoldDB" id="A0A9W9G5Z1"/>
<dbReference type="InterPro" id="IPR056120">
    <property type="entry name" value="DUF7703"/>
</dbReference>
<keyword evidence="2" id="KW-0472">Membrane</keyword>
<keyword evidence="2" id="KW-0812">Transmembrane</keyword>
<dbReference type="GeneID" id="81351808"/>
<name>A0A9W9G5Z1_9EURO</name>
<dbReference type="PANTHER" id="PTHR37013">
    <property type="entry name" value="INTEGRAL MEMBRANE PROTEIN (AFU_ORTHOLOGUE AFUA_1G05950)-RELATED"/>
    <property type="match status" value="1"/>
</dbReference>
<feature type="transmembrane region" description="Helical" evidence="2">
    <location>
        <begin position="60"/>
        <end position="81"/>
    </location>
</feature>
<organism evidence="4 5">
    <name type="scientific">Penicillium argentinense</name>
    <dbReference type="NCBI Taxonomy" id="1131581"/>
    <lineage>
        <taxon>Eukaryota</taxon>
        <taxon>Fungi</taxon>
        <taxon>Dikarya</taxon>
        <taxon>Ascomycota</taxon>
        <taxon>Pezizomycotina</taxon>
        <taxon>Eurotiomycetes</taxon>
        <taxon>Eurotiomycetidae</taxon>
        <taxon>Eurotiales</taxon>
        <taxon>Aspergillaceae</taxon>
        <taxon>Penicillium</taxon>
    </lineage>
</organism>
<proteinExistence type="predicted"/>
<dbReference type="Pfam" id="PF24802">
    <property type="entry name" value="DUF7703"/>
    <property type="match status" value="1"/>
</dbReference>
<protein>
    <recommendedName>
        <fullName evidence="3">DUF7703 domain-containing protein</fullName>
    </recommendedName>
</protein>
<feature type="region of interest" description="Disordered" evidence="1">
    <location>
        <begin position="272"/>
        <end position="301"/>
    </location>
</feature>
<evidence type="ECO:0000313" key="4">
    <source>
        <dbReference type="EMBL" id="KAJ5112280.1"/>
    </source>
</evidence>
<reference evidence="4" key="1">
    <citation type="submission" date="2022-11" db="EMBL/GenBank/DDBJ databases">
        <authorList>
            <person name="Petersen C."/>
        </authorList>
    </citation>
    <scope>NUCLEOTIDE SEQUENCE</scope>
    <source>
        <strain evidence="4">IBT 30761</strain>
    </source>
</reference>
<feature type="transmembrane region" description="Helical" evidence="2">
    <location>
        <begin position="211"/>
        <end position="231"/>
    </location>
</feature>
<evidence type="ECO:0000256" key="2">
    <source>
        <dbReference type="SAM" id="Phobius"/>
    </source>
</evidence>
<keyword evidence="2" id="KW-1133">Transmembrane helix</keyword>
<feature type="transmembrane region" description="Helical" evidence="2">
    <location>
        <begin position="26"/>
        <end position="48"/>
    </location>
</feature>
<reference evidence="4" key="2">
    <citation type="journal article" date="2023" name="IMA Fungus">
        <title>Comparative genomic study of the Penicillium genus elucidates a diverse pangenome and 15 lateral gene transfer events.</title>
        <authorList>
            <person name="Petersen C."/>
            <person name="Sorensen T."/>
            <person name="Nielsen M.R."/>
            <person name="Sondergaard T.E."/>
            <person name="Sorensen J.L."/>
            <person name="Fitzpatrick D.A."/>
            <person name="Frisvad J.C."/>
            <person name="Nielsen K.L."/>
        </authorList>
    </citation>
    <scope>NUCLEOTIDE SEQUENCE</scope>
    <source>
        <strain evidence="4">IBT 30761</strain>
    </source>
</reference>
<feature type="transmembrane region" description="Helical" evidence="2">
    <location>
        <begin position="136"/>
        <end position="157"/>
    </location>
</feature>
<dbReference type="RefSeq" id="XP_056480053.1">
    <property type="nucleotide sequence ID" value="XM_056612829.1"/>
</dbReference>
<feature type="transmembrane region" description="Helical" evidence="2">
    <location>
        <begin position="177"/>
        <end position="199"/>
    </location>
</feature>
<gene>
    <name evidence="4" type="ORF">N7532_000325</name>
</gene>
<keyword evidence="5" id="KW-1185">Reference proteome</keyword>
<evidence type="ECO:0000256" key="1">
    <source>
        <dbReference type="SAM" id="MobiDB-lite"/>
    </source>
</evidence>